<keyword evidence="3 7" id="KW-1133">Transmembrane helix</keyword>
<sequence>MKERFFQPVDNAPLIVFRIFFGFLMACESFGAIITGWVKNVLITPKFTFSFIGFEWLQPLSGNGMYFYFALMGTFGLLIMLGFRYRIAIISFTLLWAGVYFMQKSAYNNHYYLVLLISFLMVFLPANKNLSLDTKFGKVKTENQMPYWIIFLFICQVTFVYVYAAIAKFYPDWLDGTFTKNLLQGTTTRPFFLEIFSQKWFYLFIAYAGIAFDLFIVPFLLFKRTRTLALIASLVFHLFNSITLQIGIFPFFALTFALFFYPPITARKLFYPKRLKQDFVILPFSNSNKNVFYFLIIPYLIIQFALPLRHHFIAGDVLQTEEGHRMSWRMMLREKSGFIVFKVKDNTTNEVWIHNYYNDVTPKQASNLATKPDFIWQYCQRIKKQNEGKDISIYVDCSIAINRKEYRPLIDPKFDMAKAEWSHFKHNEWILLQE</sequence>
<dbReference type="InterPro" id="IPR053935">
    <property type="entry name" value="VKGC_lumenal_dom"/>
</dbReference>
<dbReference type="InterPro" id="IPR007782">
    <property type="entry name" value="VKG_COase"/>
</dbReference>
<keyword evidence="5" id="KW-1015">Disulfide bond</keyword>
<accession>A0A365P3F5</accession>
<comment type="caution">
    <text evidence="9">The sequence shown here is derived from an EMBL/GenBank/DDBJ whole genome shotgun (WGS) entry which is preliminary data.</text>
</comment>
<dbReference type="GO" id="GO:0012505">
    <property type="term" value="C:endomembrane system"/>
    <property type="evidence" value="ECO:0007669"/>
    <property type="project" value="UniProtKB-SubCell"/>
</dbReference>
<keyword evidence="10" id="KW-1185">Reference proteome</keyword>
<feature type="transmembrane region" description="Helical" evidence="7">
    <location>
        <begin position="109"/>
        <end position="126"/>
    </location>
</feature>
<protein>
    <recommendedName>
        <fullName evidence="8">HTTM-like domain-containing protein</fullName>
    </recommendedName>
</protein>
<keyword evidence="2 7" id="KW-0812">Transmembrane</keyword>
<feature type="transmembrane region" description="Helical" evidence="7">
    <location>
        <begin position="147"/>
        <end position="166"/>
    </location>
</feature>
<evidence type="ECO:0000256" key="5">
    <source>
        <dbReference type="ARBA" id="ARBA00023157"/>
    </source>
</evidence>
<keyword evidence="6" id="KW-0456">Lyase</keyword>
<proteinExistence type="predicted"/>
<evidence type="ECO:0000313" key="9">
    <source>
        <dbReference type="EMBL" id="RBA29063.1"/>
    </source>
</evidence>
<feature type="domain" description="HTTM-like" evidence="8">
    <location>
        <begin position="6"/>
        <end position="265"/>
    </location>
</feature>
<organism evidence="9 10">
    <name type="scientific">Flavobacterium tibetense</name>
    <dbReference type="NCBI Taxonomy" id="2233533"/>
    <lineage>
        <taxon>Bacteria</taxon>
        <taxon>Pseudomonadati</taxon>
        <taxon>Bacteroidota</taxon>
        <taxon>Flavobacteriia</taxon>
        <taxon>Flavobacteriales</taxon>
        <taxon>Flavobacteriaceae</taxon>
        <taxon>Flavobacterium</taxon>
    </lineage>
</organism>
<feature type="transmembrane region" description="Helical" evidence="7">
    <location>
        <begin position="12"/>
        <end position="38"/>
    </location>
</feature>
<dbReference type="OrthoDB" id="341137at2"/>
<feature type="transmembrane region" description="Helical" evidence="7">
    <location>
        <begin position="65"/>
        <end position="82"/>
    </location>
</feature>
<feature type="transmembrane region" description="Helical" evidence="7">
    <location>
        <begin position="291"/>
        <end position="308"/>
    </location>
</feature>
<dbReference type="RefSeq" id="WP_113988493.1">
    <property type="nucleotide sequence ID" value="NZ_QLST01000004.1"/>
</dbReference>
<evidence type="ECO:0000256" key="1">
    <source>
        <dbReference type="ARBA" id="ARBA00004127"/>
    </source>
</evidence>
<evidence type="ECO:0000256" key="2">
    <source>
        <dbReference type="ARBA" id="ARBA00022692"/>
    </source>
</evidence>
<name>A0A365P3F5_9FLAO</name>
<evidence type="ECO:0000256" key="3">
    <source>
        <dbReference type="ARBA" id="ARBA00022989"/>
    </source>
</evidence>
<evidence type="ECO:0000256" key="7">
    <source>
        <dbReference type="SAM" id="Phobius"/>
    </source>
</evidence>
<dbReference type="PANTHER" id="PTHR12639:SF7">
    <property type="entry name" value="HTTM DOMAIN-CONTAINING PROTEIN"/>
    <property type="match status" value="1"/>
</dbReference>
<dbReference type="Proteomes" id="UP000253319">
    <property type="component" value="Unassembled WGS sequence"/>
</dbReference>
<feature type="transmembrane region" description="Helical" evidence="7">
    <location>
        <begin position="200"/>
        <end position="222"/>
    </location>
</feature>
<comment type="subcellular location">
    <subcellularLocation>
        <location evidence="1">Endomembrane system</location>
        <topology evidence="1">Multi-pass membrane protein</topology>
    </subcellularLocation>
</comment>
<evidence type="ECO:0000256" key="4">
    <source>
        <dbReference type="ARBA" id="ARBA00023136"/>
    </source>
</evidence>
<dbReference type="SMART" id="SM00752">
    <property type="entry name" value="HTTM"/>
    <property type="match status" value="1"/>
</dbReference>
<evidence type="ECO:0000259" key="8">
    <source>
        <dbReference type="SMART" id="SM00752"/>
    </source>
</evidence>
<dbReference type="EMBL" id="QLST01000004">
    <property type="protein sequence ID" value="RBA29063.1"/>
    <property type="molecule type" value="Genomic_DNA"/>
</dbReference>
<dbReference type="InterPro" id="IPR011020">
    <property type="entry name" value="HTTM-like"/>
</dbReference>
<evidence type="ECO:0000256" key="6">
    <source>
        <dbReference type="ARBA" id="ARBA00023239"/>
    </source>
</evidence>
<dbReference type="AlphaFoldDB" id="A0A365P3F5"/>
<dbReference type="Pfam" id="PF05090">
    <property type="entry name" value="HTTM"/>
    <property type="match status" value="1"/>
</dbReference>
<dbReference type="GO" id="GO:0008488">
    <property type="term" value="F:gamma-glutamyl carboxylase activity"/>
    <property type="evidence" value="ECO:0007669"/>
    <property type="project" value="InterPro"/>
</dbReference>
<dbReference type="PANTHER" id="PTHR12639">
    <property type="entry name" value="VITAMIN K-DEPENDENT GAMMA-CARBOXYLASE"/>
    <property type="match status" value="1"/>
</dbReference>
<evidence type="ECO:0000313" key="10">
    <source>
        <dbReference type="Proteomes" id="UP000253319"/>
    </source>
</evidence>
<feature type="transmembrane region" description="Helical" evidence="7">
    <location>
        <begin position="234"/>
        <end position="261"/>
    </location>
</feature>
<dbReference type="GO" id="GO:0019842">
    <property type="term" value="F:vitamin binding"/>
    <property type="evidence" value="ECO:0007669"/>
    <property type="project" value="TreeGrafter"/>
</dbReference>
<dbReference type="InterPro" id="IPR053934">
    <property type="entry name" value="HTTM_dom"/>
</dbReference>
<reference evidence="9 10" key="1">
    <citation type="submission" date="2018-06" db="EMBL/GenBank/DDBJ databases">
        <title>Flavobacterium tibetense sp. nov., isolated from a wetland YonghuCo on Tibetan Plateau.</title>
        <authorList>
            <person name="Xing P."/>
            <person name="Phurbu D."/>
            <person name="Lu H."/>
        </authorList>
    </citation>
    <scope>NUCLEOTIDE SEQUENCE [LARGE SCALE GENOMIC DNA]</scope>
    <source>
        <strain evidence="9 10">YH5</strain>
    </source>
</reference>
<dbReference type="Pfam" id="PF22777">
    <property type="entry name" value="VKGC_lumenal_dom"/>
    <property type="match status" value="1"/>
</dbReference>
<keyword evidence="4 7" id="KW-0472">Membrane</keyword>
<gene>
    <name evidence="9" type="ORF">DPN68_04690</name>
</gene>